<feature type="transmembrane region" description="Helical" evidence="10">
    <location>
        <begin position="485"/>
        <end position="504"/>
    </location>
</feature>
<feature type="transmembrane region" description="Helical" evidence="10">
    <location>
        <begin position="457"/>
        <end position="473"/>
    </location>
</feature>
<dbReference type="InterPro" id="IPR031312">
    <property type="entry name" value="Na/sul_symport_CS"/>
</dbReference>
<evidence type="ECO:0000256" key="6">
    <source>
        <dbReference type="ARBA" id="ARBA00023053"/>
    </source>
</evidence>
<feature type="transmembrane region" description="Helical" evidence="10">
    <location>
        <begin position="330"/>
        <end position="349"/>
    </location>
</feature>
<feature type="transmembrane region" description="Helical" evidence="10">
    <location>
        <begin position="38"/>
        <end position="66"/>
    </location>
</feature>
<dbReference type="GO" id="GO:0017153">
    <property type="term" value="F:sodium:dicarboxylate symporter activity"/>
    <property type="evidence" value="ECO:0007669"/>
    <property type="project" value="TreeGrafter"/>
</dbReference>
<dbReference type="GO" id="GO:0005886">
    <property type="term" value="C:plasma membrane"/>
    <property type="evidence" value="ECO:0007669"/>
    <property type="project" value="TreeGrafter"/>
</dbReference>
<feature type="transmembrane region" description="Helical" evidence="10">
    <location>
        <begin position="544"/>
        <end position="566"/>
    </location>
</feature>
<reference evidence="12" key="1">
    <citation type="submission" date="2025-08" db="UniProtKB">
        <authorList>
            <consortium name="RefSeq"/>
        </authorList>
    </citation>
    <scope>IDENTIFICATION</scope>
    <source>
        <tissue evidence="12">Spleen</tissue>
    </source>
</reference>
<comment type="similarity">
    <text evidence="2">Belongs to the SLC13A/DASS transporter (TC 2.A.47) family. NADC subfamily.</text>
</comment>
<evidence type="ECO:0000313" key="12">
    <source>
        <dbReference type="RefSeq" id="XP_020819033.1"/>
    </source>
</evidence>
<proteinExistence type="inferred from homology"/>
<dbReference type="InParanoid" id="A0A6P5ICU4"/>
<keyword evidence="3" id="KW-0813">Transport</keyword>
<dbReference type="Pfam" id="PF00939">
    <property type="entry name" value="Na_sulph_symp"/>
    <property type="match status" value="1"/>
</dbReference>
<keyword evidence="7 10" id="KW-0472">Membrane</keyword>
<keyword evidence="11" id="KW-1185">Reference proteome</keyword>
<evidence type="ECO:0000256" key="7">
    <source>
        <dbReference type="ARBA" id="ARBA00023136"/>
    </source>
</evidence>
<keyword evidence="8" id="KW-0739">Sodium transport</keyword>
<keyword evidence="5 10" id="KW-1133">Transmembrane helix</keyword>
<feature type="transmembrane region" description="Helical" evidence="10">
    <location>
        <begin position="269"/>
        <end position="298"/>
    </location>
</feature>
<keyword evidence="4 10" id="KW-0812">Transmembrane</keyword>
<dbReference type="PANTHER" id="PTHR10283:SF82">
    <property type="entry name" value="SOLUTE CARRIER FAMILY 13 MEMBER 2"/>
    <property type="match status" value="1"/>
</dbReference>
<dbReference type="GeneID" id="110192293"/>
<dbReference type="CTD" id="9058"/>
<evidence type="ECO:0000256" key="9">
    <source>
        <dbReference type="SAM" id="MobiDB-lite"/>
    </source>
</evidence>
<dbReference type="AlphaFoldDB" id="A0A6P5ICU4"/>
<name>A0A6P5ICU4_PHACI</name>
<dbReference type="PROSITE" id="PS01271">
    <property type="entry name" value="NA_SULFATE"/>
    <property type="match status" value="1"/>
</dbReference>
<dbReference type="PANTHER" id="PTHR10283">
    <property type="entry name" value="SOLUTE CARRIER FAMILY 13 MEMBER"/>
    <property type="match status" value="1"/>
</dbReference>
<dbReference type="InterPro" id="IPR001898">
    <property type="entry name" value="SLC13A/DASS"/>
</dbReference>
<evidence type="ECO:0000256" key="4">
    <source>
        <dbReference type="ARBA" id="ARBA00022692"/>
    </source>
</evidence>
<evidence type="ECO:0000256" key="3">
    <source>
        <dbReference type="ARBA" id="ARBA00022448"/>
    </source>
</evidence>
<dbReference type="FunCoup" id="A0A6P5ICU4">
    <property type="interactions" value="226"/>
</dbReference>
<protein>
    <submittedName>
        <fullName evidence="12">Solute carrier family 13 member 2 isoform X2</fullName>
    </submittedName>
</protein>
<feature type="transmembrane region" description="Helical" evidence="10">
    <location>
        <begin position="86"/>
        <end position="103"/>
    </location>
</feature>
<sequence length="592" mass="65337">MVNLGQILWAYRRYLMAILFPVVLLPLPLVVSGKESKCAYVIILMALLWCTETLPLAVTAFFPLILFPMMAIMDASEVSIEYFRDTNVLFLGGLLMAVAVEHWNLHKRIALRVLLLIGVRPAFLFLGFMAVTAFLSMWISNTATTAMMVPIASAVLEQMHRTPEQKDGEAGSVNISFELQEPNYPVTEKEPQKLCEKDSSPVPPSVPPDHHRKEREHLKLSQGLSLSVCYAASIGGMATLTGTAPNLVLQGQVNSLFPDNPRVVNFASWFTFAFPTVIILLLLTWIWLQILFLGINFWKNFSWGEKAHKQEQAAYQVIKVEQKKLGPMSFAEKAIIFLFLLLVVLWFTREPGFFPGWGNVAFPNHSGESMVSDGTVAFFIGIILFIVPSELPSFSQQQGTQGKFKAPVALLNWNIVNKKMPWNVFFLLGGGFALAKGSEVGTPTPWLGNKLTPLQSIPSPAIALILSLLVAAFTECTSNVATTTLFLPILASMAQAICLNPLYVMLPCTMASSLAFMLPVATPPNAIVFSFGKLKVCDMAKAGFLLNILGLLTIALAINTWAFPIFQLHQFPDWAQSNITTSCKVNTSFVNP</sequence>
<feature type="region of interest" description="Disordered" evidence="9">
    <location>
        <begin position="188"/>
        <end position="214"/>
    </location>
</feature>
<feature type="transmembrane region" description="Helical" evidence="10">
    <location>
        <begin position="110"/>
        <end position="131"/>
    </location>
</feature>
<comment type="subcellular location">
    <subcellularLocation>
        <location evidence="1">Membrane</location>
        <topology evidence="1">Multi-pass membrane protein</topology>
    </subcellularLocation>
</comment>
<feature type="transmembrane region" description="Helical" evidence="10">
    <location>
        <begin position="369"/>
        <end position="387"/>
    </location>
</feature>
<accession>A0A6P5ICU4</accession>
<dbReference type="GO" id="GO:0015141">
    <property type="term" value="F:succinate transmembrane transporter activity"/>
    <property type="evidence" value="ECO:0007669"/>
    <property type="project" value="TreeGrafter"/>
</dbReference>
<gene>
    <name evidence="12" type="primary">SLC13A2</name>
</gene>
<dbReference type="Proteomes" id="UP000515140">
    <property type="component" value="Unplaced"/>
</dbReference>
<evidence type="ECO:0000256" key="5">
    <source>
        <dbReference type="ARBA" id="ARBA00022989"/>
    </source>
</evidence>
<evidence type="ECO:0000313" key="11">
    <source>
        <dbReference type="Proteomes" id="UP000515140"/>
    </source>
</evidence>
<dbReference type="GO" id="GO:0015139">
    <property type="term" value="F:alpha-ketoglutarate transmembrane transporter activity"/>
    <property type="evidence" value="ECO:0007669"/>
    <property type="project" value="TreeGrafter"/>
</dbReference>
<evidence type="ECO:0000256" key="8">
    <source>
        <dbReference type="ARBA" id="ARBA00023201"/>
    </source>
</evidence>
<dbReference type="RefSeq" id="XP_020819033.1">
    <property type="nucleotide sequence ID" value="XM_020963374.1"/>
</dbReference>
<feature type="transmembrane region" description="Helical" evidence="10">
    <location>
        <begin position="420"/>
        <end position="437"/>
    </location>
</feature>
<evidence type="ECO:0000256" key="2">
    <source>
        <dbReference type="ARBA" id="ARBA00006772"/>
    </source>
</evidence>
<evidence type="ECO:0000256" key="1">
    <source>
        <dbReference type="ARBA" id="ARBA00004141"/>
    </source>
</evidence>
<dbReference type="GO" id="GO:0071285">
    <property type="term" value="P:cellular response to lithium ion"/>
    <property type="evidence" value="ECO:0007669"/>
    <property type="project" value="TreeGrafter"/>
</dbReference>
<dbReference type="CDD" id="cd01115">
    <property type="entry name" value="SLC13_permease"/>
    <property type="match status" value="1"/>
</dbReference>
<organism evidence="11 12">
    <name type="scientific">Phascolarctos cinereus</name>
    <name type="common">Koala</name>
    <dbReference type="NCBI Taxonomy" id="38626"/>
    <lineage>
        <taxon>Eukaryota</taxon>
        <taxon>Metazoa</taxon>
        <taxon>Chordata</taxon>
        <taxon>Craniata</taxon>
        <taxon>Vertebrata</taxon>
        <taxon>Euteleostomi</taxon>
        <taxon>Mammalia</taxon>
        <taxon>Metatheria</taxon>
        <taxon>Diprotodontia</taxon>
        <taxon>Phascolarctidae</taxon>
        <taxon>Phascolarctos</taxon>
    </lineage>
</organism>
<dbReference type="GO" id="GO:0015138">
    <property type="term" value="F:fumarate transmembrane transporter activity"/>
    <property type="evidence" value="ECO:0007669"/>
    <property type="project" value="TreeGrafter"/>
</dbReference>
<keyword evidence="8" id="KW-0406">Ion transport</keyword>
<keyword evidence="6" id="KW-0915">Sodium</keyword>
<feature type="transmembrane region" description="Helical" evidence="10">
    <location>
        <begin position="510"/>
        <end position="532"/>
    </location>
</feature>
<feature type="compositionally biased region" description="Basic and acidic residues" evidence="9">
    <location>
        <begin position="188"/>
        <end position="199"/>
    </location>
</feature>
<feature type="transmembrane region" description="Helical" evidence="10">
    <location>
        <begin position="14"/>
        <end position="31"/>
    </location>
</feature>
<evidence type="ECO:0000256" key="10">
    <source>
        <dbReference type="SAM" id="Phobius"/>
    </source>
</evidence>